<name>B7B9S3_9BACT</name>
<dbReference type="GO" id="GO:0043597">
    <property type="term" value="C:cytoplasmic replication fork"/>
    <property type="evidence" value="ECO:0007669"/>
    <property type="project" value="TreeGrafter"/>
</dbReference>
<dbReference type="Gene3D" id="3.40.50.140">
    <property type="match status" value="1"/>
</dbReference>
<evidence type="ECO:0000259" key="1">
    <source>
        <dbReference type="SMART" id="SM00493"/>
    </source>
</evidence>
<dbReference type="RefSeq" id="WP_008148684.1">
    <property type="nucleotide sequence ID" value="NZ_DS996449.1"/>
</dbReference>
<dbReference type="Proteomes" id="UP000005510">
    <property type="component" value="Unassembled WGS sequence"/>
</dbReference>
<dbReference type="CDD" id="cd03362">
    <property type="entry name" value="TOPRIM_TopoIA_TopoIII"/>
    <property type="match status" value="1"/>
</dbReference>
<dbReference type="STRING" id="537006.PRABACTJOHN_01776"/>
<dbReference type="PANTHER" id="PTHR11390:SF21">
    <property type="entry name" value="DNA TOPOISOMERASE 3-ALPHA"/>
    <property type="match status" value="1"/>
</dbReference>
<dbReference type="GO" id="GO:0006281">
    <property type="term" value="P:DNA repair"/>
    <property type="evidence" value="ECO:0007669"/>
    <property type="project" value="TreeGrafter"/>
</dbReference>
<dbReference type="SUPFAM" id="SSF56712">
    <property type="entry name" value="Prokaryotic type I DNA topoisomerase"/>
    <property type="match status" value="1"/>
</dbReference>
<protein>
    <submittedName>
        <fullName evidence="2">Toprim domain protein</fullName>
    </submittedName>
</protein>
<sequence length="163" mass="18404">MKTIIAEKPSVAREIARIVGATKREEGYFEGGGYAVTWAFGHLVQLAMPDGYGVRGFVRDNLPIIPDTFTLVPRQVRTEKGYKPDSGVVSQIKVIKRLFDTSEHIIVATDAGREGELIFRYLYHYTGCTTPFVRLWISSLTDKAIREGLRKLEDGSKYDNLYL</sequence>
<dbReference type="InterPro" id="IPR023405">
    <property type="entry name" value="Topo_IA_core_domain"/>
</dbReference>
<dbReference type="InterPro" id="IPR006171">
    <property type="entry name" value="TOPRIM_dom"/>
</dbReference>
<organism evidence="2 3">
    <name type="scientific">Parabacteroides johnsonii DSM 18315</name>
    <dbReference type="NCBI Taxonomy" id="537006"/>
    <lineage>
        <taxon>Bacteria</taxon>
        <taxon>Pseudomonadati</taxon>
        <taxon>Bacteroidota</taxon>
        <taxon>Bacteroidia</taxon>
        <taxon>Bacteroidales</taxon>
        <taxon>Tannerellaceae</taxon>
        <taxon>Parabacteroides</taxon>
    </lineage>
</organism>
<dbReference type="AlphaFoldDB" id="B7B9S3"/>
<dbReference type="InterPro" id="IPR000380">
    <property type="entry name" value="Topo_IA"/>
</dbReference>
<comment type="caution">
    <text evidence="2">The sequence shown here is derived from an EMBL/GenBank/DDBJ whole genome shotgun (WGS) entry which is preliminary data.</text>
</comment>
<evidence type="ECO:0000313" key="2">
    <source>
        <dbReference type="EMBL" id="EEC96820.1"/>
    </source>
</evidence>
<reference evidence="2 3" key="1">
    <citation type="submission" date="2008-10" db="EMBL/GenBank/DDBJ databases">
        <title>Draft genome sequence of Parabacteroides johnsonii (DSM 18315).</title>
        <authorList>
            <person name="Sudarsanam P."/>
            <person name="Ley R."/>
            <person name="Guruge J."/>
            <person name="Turnbaugh P.J."/>
            <person name="Mahowald M."/>
            <person name="Liep D."/>
            <person name="Gordon J."/>
        </authorList>
    </citation>
    <scope>NUCLEOTIDE SEQUENCE [LARGE SCALE GENOMIC DNA]</scope>
    <source>
        <strain evidence="2 3">DSM 18315</strain>
    </source>
</reference>
<gene>
    <name evidence="2" type="ORF">PRABACTJOHN_01776</name>
</gene>
<feature type="domain" description="Toprim" evidence="1">
    <location>
        <begin position="1"/>
        <end position="131"/>
    </location>
</feature>
<dbReference type="GO" id="GO:0006310">
    <property type="term" value="P:DNA recombination"/>
    <property type="evidence" value="ECO:0007669"/>
    <property type="project" value="TreeGrafter"/>
</dbReference>
<dbReference type="GO" id="GO:0006265">
    <property type="term" value="P:DNA topological change"/>
    <property type="evidence" value="ECO:0007669"/>
    <property type="project" value="InterPro"/>
</dbReference>
<dbReference type="InterPro" id="IPR034144">
    <property type="entry name" value="TOPRIM_TopoIII"/>
</dbReference>
<dbReference type="HOGENOM" id="CLU_002929_5_4_10"/>
<reference evidence="2 3" key="2">
    <citation type="submission" date="2008-10" db="EMBL/GenBank/DDBJ databases">
        <authorList>
            <person name="Fulton L."/>
            <person name="Clifton S."/>
            <person name="Fulton B."/>
            <person name="Xu J."/>
            <person name="Minx P."/>
            <person name="Pepin K.H."/>
            <person name="Johnson M."/>
            <person name="Bhonagiri V."/>
            <person name="Nash W.E."/>
            <person name="Mardis E.R."/>
            <person name="Wilson R.K."/>
        </authorList>
    </citation>
    <scope>NUCLEOTIDE SEQUENCE [LARGE SCALE GENOMIC DNA]</scope>
    <source>
        <strain evidence="2 3">DSM 18315</strain>
    </source>
</reference>
<dbReference type="GO" id="GO:0003917">
    <property type="term" value="F:DNA topoisomerase type I (single strand cut, ATP-independent) activity"/>
    <property type="evidence" value="ECO:0007669"/>
    <property type="project" value="InterPro"/>
</dbReference>
<proteinExistence type="predicted"/>
<evidence type="ECO:0000313" key="3">
    <source>
        <dbReference type="Proteomes" id="UP000005510"/>
    </source>
</evidence>
<dbReference type="Pfam" id="PF01751">
    <property type="entry name" value="Toprim"/>
    <property type="match status" value="1"/>
</dbReference>
<dbReference type="SMART" id="SM00493">
    <property type="entry name" value="TOPRIM"/>
    <property type="match status" value="1"/>
</dbReference>
<accession>B7B9S3</accession>
<feature type="non-terminal residue" evidence="2">
    <location>
        <position position="163"/>
    </location>
</feature>
<dbReference type="PANTHER" id="PTHR11390">
    <property type="entry name" value="PROKARYOTIC DNA TOPOISOMERASE"/>
    <property type="match status" value="1"/>
</dbReference>
<dbReference type="GO" id="GO:0003677">
    <property type="term" value="F:DNA binding"/>
    <property type="evidence" value="ECO:0007669"/>
    <property type="project" value="InterPro"/>
</dbReference>
<dbReference type="EMBL" id="ABYH01000195">
    <property type="protein sequence ID" value="EEC96820.1"/>
    <property type="molecule type" value="Genomic_DNA"/>
</dbReference>